<keyword evidence="2" id="KW-0560">Oxidoreductase</keyword>
<dbReference type="RefSeq" id="WP_267776179.1">
    <property type="nucleotide sequence ID" value="NZ_JAPNKE010000002.1"/>
</dbReference>
<dbReference type="Proteomes" id="UP001150924">
    <property type="component" value="Unassembled WGS sequence"/>
</dbReference>
<proteinExistence type="predicted"/>
<dbReference type="InterPro" id="IPR007138">
    <property type="entry name" value="ABM_dom"/>
</dbReference>
<evidence type="ECO:0000313" key="2">
    <source>
        <dbReference type="EMBL" id="MCY1012681.1"/>
    </source>
</evidence>
<evidence type="ECO:0000259" key="1">
    <source>
        <dbReference type="PROSITE" id="PS51725"/>
    </source>
</evidence>
<dbReference type="Gene3D" id="3.30.70.100">
    <property type="match status" value="1"/>
</dbReference>
<reference evidence="2" key="1">
    <citation type="submission" date="2022-11" db="EMBL/GenBank/DDBJ databases">
        <title>Minimal conservation of predation-associated metabolite biosynthetic gene clusters underscores biosynthetic potential of Myxococcota including descriptions for ten novel species: Archangium lansinium sp. nov., Myxococcus landrumus sp. nov., Nannocystis bai.</title>
        <authorList>
            <person name="Ahearne A."/>
            <person name="Stevens C."/>
            <person name="Phillips K."/>
        </authorList>
    </citation>
    <scope>NUCLEOTIDE SEQUENCE</scope>
    <source>
        <strain evidence="2">Na p29</strain>
    </source>
</reference>
<protein>
    <submittedName>
        <fullName evidence="2">Quinol monooxygenase</fullName>
    </submittedName>
</protein>
<dbReference type="GO" id="GO:0004497">
    <property type="term" value="F:monooxygenase activity"/>
    <property type="evidence" value="ECO:0007669"/>
    <property type="project" value="UniProtKB-KW"/>
</dbReference>
<dbReference type="PANTHER" id="PTHR33336:SF15">
    <property type="entry name" value="ABM DOMAIN-CONTAINING PROTEIN"/>
    <property type="match status" value="1"/>
</dbReference>
<gene>
    <name evidence="2" type="ORF">OV079_45550</name>
</gene>
<dbReference type="InterPro" id="IPR011008">
    <property type="entry name" value="Dimeric_a/b-barrel"/>
</dbReference>
<dbReference type="SUPFAM" id="SSF54909">
    <property type="entry name" value="Dimeric alpha+beta barrel"/>
    <property type="match status" value="1"/>
</dbReference>
<sequence length="102" mass="11409">MPVFNPSILAVVKLSVERVALDRALALLQELAERSRSERGCSRFEVLQEAADPTQLVTVERWDGDASADAHMRSPHVTVALARLTPLLRAAPRFARYRSVER</sequence>
<dbReference type="Pfam" id="PF03992">
    <property type="entry name" value="ABM"/>
    <property type="match status" value="1"/>
</dbReference>
<comment type="caution">
    <text evidence="2">The sequence shown here is derived from an EMBL/GenBank/DDBJ whole genome shotgun (WGS) entry which is preliminary data.</text>
</comment>
<dbReference type="InterPro" id="IPR050744">
    <property type="entry name" value="AI-2_Isomerase_LsrG"/>
</dbReference>
<dbReference type="EMBL" id="JAPNKE010000002">
    <property type="protein sequence ID" value="MCY1012681.1"/>
    <property type="molecule type" value="Genomic_DNA"/>
</dbReference>
<dbReference type="PROSITE" id="PS51725">
    <property type="entry name" value="ABM"/>
    <property type="match status" value="1"/>
</dbReference>
<keyword evidence="3" id="KW-1185">Reference proteome</keyword>
<feature type="domain" description="ABM" evidence="1">
    <location>
        <begin position="8"/>
        <end position="97"/>
    </location>
</feature>
<dbReference type="AlphaFoldDB" id="A0A9X3F716"/>
<name>A0A9X3F716_9BACT</name>
<organism evidence="2 3">
    <name type="scientific">Nannocystis pusilla</name>
    <dbReference type="NCBI Taxonomy" id="889268"/>
    <lineage>
        <taxon>Bacteria</taxon>
        <taxon>Pseudomonadati</taxon>
        <taxon>Myxococcota</taxon>
        <taxon>Polyangia</taxon>
        <taxon>Nannocystales</taxon>
        <taxon>Nannocystaceae</taxon>
        <taxon>Nannocystis</taxon>
    </lineage>
</organism>
<evidence type="ECO:0000313" key="3">
    <source>
        <dbReference type="Proteomes" id="UP001150924"/>
    </source>
</evidence>
<accession>A0A9X3F716</accession>
<keyword evidence="2" id="KW-0503">Monooxygenase</keyword>
<dbReference type="PANTHER" id="PTHR33336">
    <property type="entry name" value="QUINOL MONOOXYGENASE YGIN-RELATED"/>
    <property type="match status" value="1"/>
</dbReference>